<feature type="region of interest" description="Disordered" evidence="1">
    <location>
        <begin position="1"/>
        <end position="85"/>
    </location>
</feature>
<evidence type="ECO:0000256" key="1">
    <source>
        <dbReference type="SAM" id="MobiDB-lite"/>
    </source>
</evidence>
<proteinExistence type="predicted"/>
<keyword evidence="3" id="KW-1185">Reference proteome</keyword>
<name>A0A6A6QMC0_9PEZI</name>
<evidence type="ECO:0000313" key="2">
    <source>
        <dbReference type="EMBL" id="KAF2493545.1"/>
    </source>
</evidence>
<evidence type="ECO:0000313" key="3">
    <source>
        <dbReference type="Proteomes" id="UP000799750"/>
    </source>
</evidence>
<dbReference type="AlphaFoldDB" id="A0A6A6QMC0"/>
<sequence>MGLLQTDAGIKDPRNTTEVTASKLPRSKAAWTPEREKAVPTQNRFPQANHEPSYRLVPRPWQETRSSVDYPKGPEGPDPMQRWQQESVRDQVWNNVASVVVAENVDVRGNSQEDIYLGTLDDLMLDVDASSSFVEGQDGQEKQA</sequence>
<protein>
    <submittedName>
        <fullName evidence="2">Uncharacterized protein</fullName>
    </submittedName>
</protein>
<reference evidence="2" key="1">
    <citation type="journal article" date="2020" name="Stud. Mycol.">
        <title>101 Dothideomycetes genomes: a test case for predicting lifestyles and emergence of pathogens.</title>
        <authorList>
            <person name="Haridas S."/>
            <person name="Albert R."/>
            <person name="Binder M."/>
            <person name="Bloem J."/>
            <person name="Labutti K."/>
            <person name="Salamov A."/>
            <person name="Andreopoulos B."/>
            <person name="Baker S."/>
            <person name="Barry K."/>
            <person name="Bills G."/>
            <person name="Bluhm B."/>
            <person name="Cannon C."/>
            <person name="Castanera R."/>
            <person name="Culley D."/>
            <person name="Daum C."/>
            <person name="Ezra D."/>
            <person name="Gonzalez J."/>
            <person name="Henrissat B."/>
            <person name="Kuo A."/>
            <person name="Liang C."/>
            <person name="Lipzen A."/>
            <person name="Lutzoni F."/>
            <person name="Magnuson J."/>
            <person name="Mondo S."/>
            <person name="Nolan M."/>
            <person name="Ohm R."/>
            <person name="Pangilinan J."/>
            <person name="Park H.-J."/>
            <person name="Ramirez L."/>
            <person name="Alfaro M."/>
            <person name="Sun H."/>
            <person name="Tritt A."/>
            <person name="Yoshinaga Y."/>
            <person name="Zwiers L.-H."/>
            <person name="Turgeon B."/>
            <person name="Goodwin S."/>
            <person name="Spatafora J."/>
            <person name="Crous P."/>
            <person name="Grigoriev I."/>
        </authorList>
    </citation>
    <scope>NUCLEOTIDE SEQUENCE</scope>
    <source>
        <strain evidence="2">CBS 269.34</strain>
    </source>
</reference>
<dbReference type="EMBL" id="MU004192">
    <property type="protein sequence ID" value="KAF2493545.1"/>
    <property type="molecule type" value="Genomic_DNA"/>
</dbReference>
<dbReference type="Proteomes" id="UP000799750">
    <property type="component" value="Unassembled WGS sequence"/>
</dbReference>
<gene>
    <name evidence="2" type="ORF">BU16DRAFT_591977</name>
</gene>
<accession>A0A6A6QMC0</accession>
<organism evidence="2 3">
    <name type="scientific">Lophium mytilinum</name>
    <dbReference type="NCBI Taxonomy" id="390894"/>
    <lineage>
        <taxon>Eukaryota</taxon>
        <taxon>Fungi</taxon>
        <taxon>Dikarya</taxon>
        <taxon>Ascomycota</taxon>
        <taxon>Pezizomycotina</taxon>
        <taxon>Dothideomycetes</taxon>
        <taxon>Pleosporomycetidae</taxon>
        <taxon>Mytilinidiales</taxon>
        <taxon>Mytilinidiaceae</taxon>
        <taxon>Lophium</taxon>
    </lineage>
</organism>